<evidence type="ECO:0000313" key="2">
    <source>
        <dbReference type="Proteomes" id="UP000240987"/>
    </source>
</evidence>
<accession>A0A2T3JGN3</accession>
<reference evidence="1 2" key="1">
    <citation type="submission" date="2018-01" db="EMBL/GenBank/DDBJ databases">
        <title>Whole genome sequencing of Histamine producing bacteria.</title>
        <authorList>
            <person name="Butler K."/>
        </authorList>
    </citation>
    <scope>NUCLEOTIDE SEQUENCE [LARGE SCALE GENOMIC DNA]</scope>
    <source>
        <strain evidence="1 2">JCM 12947</strain>
    </source>
</reference>
<comment type="caution">
    <text evidence="1">The sequence shown here is derived from an EMBL/GenBank/DDBJ whole genome shotgun (WGS) entry which is preliminary data.</text>
</comment>
<dbReference type="RefSeq" id="WP_107243071.1">
    <property type="nucleotide sequence ID" value="NZ_PYMJ01000011.1"/>
</dbReference>
<proteinExistence type="predicted"/>
<organism evidence="1 2">
    <name type="scientific">Photobacterium frigidiphilum</name>
    <dbReference type="NCBI Taxonomy" id="264736"/>
    <lineage>
        <taxon>Bacteria</taxon>
        <taxon>Pseudomonadati</taxon>
        <taxon>Pseudomonadota</taxon>
        <taxon>Gammaproteobacteria</taxon>
        <taxon>Vibrionales</taxon>
        <taxon>Vibrionaceae</taxon>
        <taxon>Photobacterium</taxon>
    </lineage>
</organism>
<name>A0A2T3JGN3_9GAMM</name>
<evidence type="ECO:0000313" key="1">
    <source>
        <dbReference type="EMBL" id="PSU48085.1"/>
    </source>
</evidence>
<protein>
    <submittedName>
        <fullName evidence="1">Uncharacterized protein</fullName>
    </submittedName>
</protein>
<dbReference type="Proteomes" id="UP000240987">
    <property type="component" value="Unassembled WGS sequence"/>
</dbReference>
<dbReference type="EMBL" id="PYMJ01000011">
    <property type="protein sequence ID" value="PSU48085.1"/>
    <property type="molecule type" value="Genomic_DNA"/>
</dbReference>
<sequence length="75" mass="8324">MMLPAYKLLKILSLMLESRAFDWFQLWQVQCILPCWAQTELGIAEKDRNDVCALAANVTAGSSCTLRGATSTLCL</sequence>
<keyword evidence="2" id="KW-1185">Reference proteome</keyword>
<dbReference type="AlphaFoldDB" id="A0A2T3JGN3"/>
<gene>
    <name evidence="1" type="ORF">C9J12_12780</name>
</gene>